<keyword evidence="1" id="KW-0472">Membrane</keyword>
<comment type="caution">
    <text evidence="2">The sequence shown here is derived from an EMBL/GenBank/DDBJ whole genome shotgun (WGS) entry which is preliminary data.</text>
</comment>
<keyword evidence="1" id="KW-1133">Transmembrane helix</keyword>
<name>A0ABT7AH85_9HYPH</name>
<proteinExistence type="predicted"/>
<evidence type="ECO:0000313" key="3">
    <source>
        <dbReference type="Proteomes" id="UP001321492"/>
    </source>
</evidence>
<feature type="transmembrane region" description="Helical" evidence="1">
    <location>
        <begin position="49"/>
        <end position="68"/>
    </location>
</feature>
<organism evidence="2 3">
    <name type="scientific">Chelatococcus albus</name>
    <dbReference type="NCBI Taxonomy" id="3047466"/>
    <lineage>
        <taxon>Bacteria</taxon>
        <taxon>Pseudomonadati</taxon>
        <taxon>Pseudomonadota</taxon>
        <taxon>Alphaproteobacteria</taxon>
        <taxon>Hyphomicrobiales</taxon>
        <taxon>Chelatococcaceae</taxon>
        <taxon>Chelatococcus</taxon>
    </lineage>
</organism>
<dbReference type="Pfam" id="PF10947">
    <property type="entry name" value="DUF2628"/>
    <property type="match status" value="1"/>
</dbReference>
<protein>
    <submittedName>
        <fullName evidence="2">DUF2628 domain-containing protein</fullName>
    </submittedName>
</protein>
<dbReference type="InterPro" id="IPR024399">
    <property type="entry name" value="DUF2628"/>
</dbReference>
<dbReference type="EMBL" id="JASJEV010000006">
    <property type="protein sequence ID" value="MDJ1158733.1"/>
    <property type="molecule type" value="Genomic_DNA"/>
</dbReference>
<keyword evidence="3" id="KW-1185">Reference proteome</keyword>
<dbReference type="Proteomes" id="UP001321492">
    <property type="component" value="Unassembled WGS sequence"/>
</dbReference>
<keyword evidence="1" id="KW-0812">Transmembrane</keyword>
<accession>A0ABT7AH85</accession>
<evidence type="ECO:0000256" key="1">
    <source>
        <dbReference type="SAM" id="Phobius"/>
    </source>
</evidence>
<sequence length="163" mass="17505">MAVYTFHMPVAARPGDPHALDAAVLVRDGFSWGAFAFSVLWFLWHRLWLGALGVLAAAFVLTAIGRLIDLPGTAATLAGLLFGIAVALEANSVRRWTLQRRGLPVVDAVFADDLEGAEARAFTRWLRRTPEEAPATATPLPPTRHPTVPASVVGLFPEAEGGR</sequence>
<feature type="transmembrane region" description="Helical" evidence="1">
    <location>
        <begin position="74"/>
        <end position="93"/>
    </location>
</feature>
<reference evidence="2 3" key="1">
    <citation type="submission" date="2023-05" db="EMBL/GenBank/DDBJ databases">
        <title>Chelatococcus sp. nov., a moderately thermophilic bacterium isolated from hot spring microbial mat.</title>
        <authorList>
            <person name="Hu C.-J."/>
            <person name="Li W.-J."/>
        </authorList>
    </citation>
    <scope>NUCLEOTIDE SEQUENCE [LARGE SCALE GENOMIC DNA]</scope>
    <source>
        <strain evidence="2 3">SYSU G07232</strain>
    </source>
</reference>
<dbReference type="RefSeq" id="WP_283740730.1">
    <property type="nucleotide sequence ID" value="NZ_JASJEV010000006.1"/>
</dbReference>
<gene>
    <name evidence="2" type="ORF">QNA08_10860</name>
</gene>
<evidence type="ECO:0000313" key="2">
    <source>
        <dbReference type="EMBL" id="MDJ1158733.1"/>
    </source>
</evidence>